<protein>
    <submittedName>
        <fullName evidence="1">Uncharacterized protein</fullName>
    </submittedName>
</protein>
<reference evidence="2" key="1">
    <citation type="submission" date="2020-01" db="EMBL/GenBank/DDBJ databases">
        <title>'Steroidobacter agaridevorans' sp. nov., agar-degrading bacteria isolated from rhizosphere soils.</title>
        <authorList>
            <person name="Ikenaga M."/>
            <person name="Kataoka M."/>
            <person name="Murouchi A."/>
            <person name="Katsuragi S."/>
            <person name="Sakai M."/>
        </authorList>
    </citation>
    <scope>NUCLEOTIDE SEQUENCE [LARGE SCALE GENOMIC DNA]</scope>
    <source>
        <strain evidence="2">YU21-B</strain>
    </source>
</reference>
<keyword evidence="2" id="KW-1185">Reference proteome</keyword>
<proteinExistence type="predicted"/>
<organism evidence="1 2">
    <name type="scientific">Steroidobacter agaridevorans</name>
    <dbReference type="NCBI Taxonomy" id="2695856"/>
    <lineage>
        <taxon>Bacteria</taxon>
        <taxon>Pseudomonadati</taxon>
        <taxon>Pseudomonadota</taxon>
        <taxon>Gammaproteobacteria</taxon>
        <taxon>Steroidobacterales</taxon>
        <taxon>Steroidobacteraceae</taxon>
        <taxon>Steroidobacter</taxon>
    </lineage>
</organism>
<evidence type="ECO:0000313" key="2">
    <source>
        <dbReference type="Proteomes" id="UP000445000"/>
    </source>
</evidence>
<gene>
    <name evidence="1" type="ORF">GCM10011487_21340</name>
</gene>
<accession>A0A829Y9W4</accession>
<evidence type="ECO:0000313" key="1">
    <source>
        <dbReference type="EMBL" id="GFE80134.1"/>
    </source>
</evidence>
<sequence length="251" mass="27767">MQIKWAPAVFAIGLASVAAIPRSQANETTLERMPAALETQFALSAVPPALRERASVYLLDPAKGYSLSKQGTSSLTCIVQRTAWEYSDFRNDIYWPVCYDAAGTKMHLKVIMDAAALRAQGMGPEALKAEISKRYRERTYKIPEKSGLSYMVGPVMRAAGPPDMKVRTMAMPHLMFYAPFVTNEEIGATPDFTNFSSLKYPFIDQHGIPEQSYVIQLIGEAETNKILADEAPLIDALCAYRDVLCLAHEGH</sequence>
<name>A0A829Y9W4_9GAMM</name>
<dbReference type="RefSeq" id="WP_161811858.1">
    <property type="nucleotide sequence ID" value="NZ_BLJN01000002.1"/>
</dbReference>
<comment type="caution">
    <text evidence="1">The sequence shown here is derived from an EMBL/GenBank/DDBJ whole genome shotgun (WGS) entry which is preliminary data.</text>
</comment>
<dbReference type="Proteomes" id="UP000445000">
    <property type="component" value="Unassembled WGS sequence"/>
</dbReference>
<dbReference type="AlphaFoldDB" id="A0A829Y9W4"/>
<dbReference type="EMBL" id="BLJN01000002">
    <property type="protein sequence ID" value="GFE80134.1"/>
    <property type="molecule type" value="Genomic_DNA"/>
</dbReference>